<gene>
    <name evidence="1" type="ORF">BDV96DRAFT_496981</name>
</gene>
<dbReference type="AlphaFoldDB" id="A0A6A5Z1Q6"/>
<evidence type="ECO:0000313" key="2">
    <source>
        <dbReference type="Proteomes" id="UP000799770"/>
    </source>
</evidence>
<proteinExistence type="predicted"/>
<reference evidence="1" key="1">
    <citation type="journal article" date="2020" name="Stud. Mycol.">
        <title>101 Dothideomycetes genomes: a test case for predicting lifestyles and emergence of pathogens.</title>
        <authorList>
            <person name="Haridas S."/>
            <person name="Albert R."/>
            <person name="Binder M."/>
            <person name="Bloem J."/>
            <person name="Labutti K."/>
            <person name="Salamov A."/>
            <person name="Andreopoulos B."/>
            <person name="Baker S."/>
            <person name="Barry K."/>
            <person name="Bills G."/>
            <person name="Bluhm B."/>
            <person name="Cannon C."/>
            <person name="Castanera R."/>
            <person name="Culley D."/>
            <person name="Daum C."/>
            <person name="Ezra D."/>
            <person name="Gonzalez J."/>
            <person name="Henrissat B."/>
            <person name="Kuo A."/>
            <person name="Liang C."/>
            <person name="Lipzen A."/>
            <person name="Lutzoni F."/>
            <person name="Magnuson J."/>
            <person name="Mondo S."/>
            <person name="Nolan M."/>
            <person name="Ohm R."/>
            <person name="Pangilinan J."/>
            <person name="Park H.-J."/>
            <person name="Ramirez L."/>
            <person name="Alfaro M."/>
            <person name="Sun H."/>
            <person name="Tritt A."/>
            <person name="Yoshinaga Y."/>
            <person name="Zwiers L.-H."/>
            <person name="Turgeon B."/>
            <person name="Goodwin S."/>
            <person name="Spatafora J."/>
            <person name="Crous P."/>
            <person name="Grigoriev I."/>
        </authorList>
    </citation>
    <scope>NUCLEOTIDE SEQUENCE</scope>
    <source>
        <strain evidence="1">CBS 627.86</strain>
    </source>
</reference>
<evidence type="ECO:0000313" key="1">
    <source>
        <dbReference type="EMBL" id="KAF2112994.1"/>
    </source>
</evidence>
<dbReference type="EMBL" id="ML977329">
    <property type="protein sequence ID" value="KAF2112994.1"/>
    <property type="molecule type" value="Genomic_DNA"/>
</dbReference>
<dbReference type="OrthoDB" id="5384519at2759"/>
<organism evidence="1 2">
    <name type="scientific">Lophiotrema nucula</name>
    <dbReference type="NCBI Taxonomy" id="690887"/>
    <lineage>
        <taxon>Eukaryota</taxon>
        <taxon>Fungi</taxon>
        <taxon>Dikarya</taxon>
        <taxon>Ascomycota</taxon>
        <taxon>Pezizomycotina</taxon>
        <taxon>Dothideomycetes</taxon>
        <taxon>Pleosporomycetidae</taxon>
        <taxon>Pleosporales</taxon>
        <taxon>Lophiotremataceae</taxon>
        <taxon>Lophiotrema</taxon>
    </lineage>
</organism>
<sequence>MVSEQLDLSFDKWKDIRTQLSEDWMWDVDFHTTHNAAGNDRGCWTYTPTNDEPKNFPLSIAGAPVVIPVDYRWPPVAGVNPPPDPRPSTPIDCAVEIPLDVVRDVFLTFEGSIGFYLLVNGLLQIIVPRDFDTAWASSHLPHKYGGLQVSYITQSMDPTMFPSKTETMRSRGSQLTQSSQSSGISSLLNQFRPSTTSLSQPLQLNDLIEARAKSSHKKDKFAGRIGLKVGKEGYEYLVMPTHVITEAILAKSGRSSLFGRRKEPTEQLEGDWNEQVELWAGNEKIGSVEKSFDPEAEIYPDGFKHDVTLIKPANPAALRSIQSPVPDLGWLSRESWNGLRQQPSCLKLLGETENHRRAKTLKTSRPAEVLIIGEGIFLNQTSSPKPTKDHDMSVWRDLVSRCVLYRVYPDFDPPTGHSGIALYANGLREDGTTGPGVVGFQSFVQRSGHVQSFEMEGSALEKRLKLGRVAFYGAFQAPEELKTLSIV</sequence>
<protein>
    <submittedName>
        <fullName evidence="1">Uncharacterized protein</fullName>
    </submittedName>
</protein>
<dbReference type="Proteomes" id="UP000799770">
    <property type="component" value="Unassembled WGS sequence"/>
</dbReference>
<name>A0A6A5Z1Q6_9PLEO</name>
<accession>A0A6A5Z1Q6</accession>
<keyword evidence="2" id="KW-1185">Reference proteome</keyword>